<dbReference type="Pfam" id="PF00990">
    <property type="entry name" value="GGDEF"/>
    <property type="match status" value="1"/>
</dbReference>
<dbReference type="InterPro" id="IPR050469">
    <property type="entry name" value="Diguanylate_Cyclase"/>
</dbReference>
<dbReference type="EMBL" id="FXBL01000004">
    <property type="protein sequence ID" value="SMH43353.1"/>
    <property type="molecule type" value="Genomic_DNA"/>
</dbReference>
<feature type="transmembrane region" description="Helical" evidence="3">
    <location>
        <begin position="6"/>
        <end position="27"/>
    </location>
</feature>
<dbReference type="SUPFAM" id="SSF55073">
    <property type="entry name" value="Nucleotide cyclase"/>
    <property type="match status" value="1"/>
</dbReference>
<dbReference type="SMART" id="SM00267">
    <property type="entry name" value="GGDEF"/>
    <property type="match status" value="1"/>
</dbReference>
<name>A0A1X7NZT3_9HYPH</name>
<organism evidence="5 6">
    <name type="scientific">Mesorhizobium australicum</name>
    <dbReference type="NCBI Taxonomy" id="536018"/>
    <lineage>
        <taxon>Bacteria</taxon>
        <taxon>Pseudomonadati</taxon>
        <taxon>Pseudomonadota</taxon>
        <taxon>Alphaproteobacteria</taxon>
        <taxon>Hyphomicrobiales</taxon>
        <taxon>Phyllobacteriaceae</taxon>
        <taxon>Mesorhizobium</taxon>
    </lineage>
</organism>
<evidence type="ECO:0000256" key="1">
    <source>
        <dbReference type="ARBA" id="ARBA00012528"/>
    </source>
</evidence>
<keyword evidence="3" id="KW-0472">Membrane</keyword>
<dbReference type="InterPro" id="IPR000160">
    <property type="entry name" value="GGDEF_dom"/>
</dbReference>
<dbReference type="Gene3D" id="3.30.70.270">
    <property type="match status" value="1"/>
</dbReference>
<evidence type="ECO:0000313" key="5">
    <source>
        <dbReference type="EMBL" id="SMH43353.1"/>
    </source>
</evidence>
<keyword evidence="6" id="KW-1185">Reference proteome</keyword>
<protein>
    <recommendedName>
        <fullName evidence="1">diguanylate cyclase</fullName>
        <ecNumber evidence="1">2.7.7.65</ecNumber>
    </recommendedName>
</protein>
<proteinExistence type="predicted"/>
<dbReference type="OrthoDB" id="9812260at2"/>
<evidence type="ECO:0000313" key="6">
    <source>
        <dbReference type="Proteomes" id="UP000193083"/>
    </source>
</evidence>
<dbReference type="EC" id="2.7.7.65" evidence="1"/>
<dbReference type="CDD" id="cd01949">
    <property type="entry name" value="GGDEF"/>
    <property type="match status" value="1"/>
</dbReference>
<gene>
    <name evidence="5" type="ORF">SAMN02982922_2870</name>
</gene>
<dbReference type="AlphaFoldDB" id="A0A1X7NZT3"/>
<evidence type="ECO:0000256" key="3">
    <source>
        <dbReference type="SAM" id="Phobius"/>
    </source>
</evidence>
<dbReference type="RefSeq" id="WP_085464765.1">
    <property type="nucleotide sequence ID" value="NZ_FXBL01000004.1"/>
</dbReference>
<dbReference type="PROSITE" id="PS50887">
    <property type="entry name" value="GGDEF"/>
    <property type="match status" value="1"/>
</dbReference>
<feature type="transmembrane region" description="Helical" evidence="3">
    <location>
        <begin position="39"/>
        <end position="59"/>
    </location>
</feature>
<dbReference type="PANTHER" id="PTHR45138">
    <property type="entry name" value="REGULATORY COMPONENTS OF SENSORY TRANSDUCTION SYSTEM"/>
    <property type="match status" value="1"/>
</dbReference>
<evidence type="ECO:0000259" key="4">
    <source>
        <dbReference type="PROSITE" id="PS50887"/>
    </source>
</evidence>
<reference evidence="5 6" key="1">
    <citation type="submission" date="2017-04" db="EMBL/GenBank/DDBJ databases">
        <authorList>
            <person name="Afonso C.L."/>
            <person name="Miller P.J."/>
            <person name="Scott M.A."/>
            <person name="Spackman E."/>
            <person name="Goraichik I."/>
            <person name="Dimitrov K.M."/>
            <person name="Suarez D.L."/>
            <person name="Swayne D.E."/>
        </authorList>
    </citation>
    <scope>NUCLEOTIDE SEQUENCE [LARGE SCALE GENOMIC DNA]</scope>
    <source>
        <strain evidence="5 6">B5P</strain>
    </source>
</reference>
<feature type="transmembrane region" description="Helical" evidence="3">
    <location>
        <begin position="197"/>
        <end position="215"/>
    </location>
</feature>
<dbReference type="InterPro" id="IPR029787">
    <property type="entry name" value="Nucleotide_cyclase"/>
</dbReference>
<dbReference type="NCBIfam" id="TIGR00254">
    <property type="entry name" value="GGDEF"/>
    <property type="match status" value="1"/>
</dbReference>
<keyword evidence="3" id="KW-1133">Transmembrane helix</keyword>
<keyword evidence="3" id="KW-0812">Transmembrane</keyword>
<dbReference type="GO" id="GO:0052621">
    <property type="term" value="F:diguanylate cyclase activity"/>
    <property type="evidence" value="ECO:0007669"/>
    <property type="project" value="UniProtKB-EC"/>
</dbReference>
<feature type="transmembrane region" description="Helical" evidence="3">
    <location>
        <begin position="90"/>
        <end position="112"/>
    </location>
</feature>
<comment type="catalytic activity">
    <reaction evidence="2">
        <text>2 GTP = 3',3'-c-di-GMP + 2 diphosphate</text>
        <dbReference type="Rhea" id="RHEA:24898"/>
        <dbReference type="ChEBI" id="CHEBI:33019"/>
        <dbReference type="ChEBI" id="CHEBI:37565"/>
        <dbReference type="ChEBI" id="CHEBI:58805"/>
        <dbReference type="EC" id="2.7.7.65"/>
    </reaction>
</comment>
<dbReference type="PANTHER" id="PTHR45138:SF9">
    <property type="entry name" value="DIGUANYLATE CYCLASE DGCM-RELATED"/>
    <property type="match status" value="1"/>
</dbReference>
<feature type="transmembrane region" description="Helical" evidence="3">
    <location>
        <begin position="65"/>
        <end position="83"/>
    </location>
</feature>
<accession>A0A1X7NZT3</accession>
<dbReference type="Proteomes" id="UP000193083">
    <property type="component" value="Unassembled WGS sequence"/>
</dbReference>
<evidence type="ECO:0000256" key="2">
    <source>
        <dbReference type="ARBA" id="ARBA00034247"/>
    </source>
</evidence>
<sequence length="397" mass="43219">MSTNVYVLLLNPAIACILASAMLIIWYHRPSAGAMRTAAIGLFAFAVAFVVQDIVPAMPYGLSNLFTNLAFLAAVTLICVAVIEMAGGKVPLLALGLTALATVCAILWWLYVDNDLTARIHVMNVSHSVMALVTLIATFRSGSPGWGRSLTIAVSILALINFSWRPLQVIWEGNFYADRNALHDSIYWNTTRLGSPILAVFAALSLLVGLAVVLIKELKLEARLDKLSGCLNRRGFEERSLHLLQAPDRPMLRLTMIVADIDRFKQINDTLGHATGDAVIRTFGRTLSDAMPFDAVVGRIGGEEFAVLLAGEGADRAYDITRSFQKDLSTALESQGLPPATASFGIYNCGYQDDLSTILSRADLALYEAKNDGRDAIRMHHPRLRTVRTRAKKASGS</sequence>
<feature type="domain" description="GGDEF" evidence="4">
    <location>
        <begin position="252"/>
        <end position="382"/>
    </location>
</feature>
<dbReference type="InterPro" id="IPR043128">
    <property type="entry name" value="Rev_trsase/Diguanyl_cyclase"/>
</dbReference>